<sequence>MWKIVDKTKTSYDDSFEHVAFTNDATVAKAFKESNDYEVTKVNFNSDAMGIEVYSRHTWFEVRVPNTQNEYVTFRLVGYFSNYEEAMQSVGGHYTFRTIHKESDLIIGRASELY</sequence>
<dbReference type="RefSeq" id="WP_173748359.1">
    <property type="nucleotide sequence ID" value="NZ_JAAITA010000003.1"/>
</dbReference>
<keyword evidence="2" id="KW-1185">Reference proteome</keyword>
<proteinExistence type="predicted"/>
<gene>
    <name evidence="1" type="ORF">G5A70_04260</name>
</gene>
<dbReference type="EMBL" id="JAAITA010000003">
    <property type="protein sequence ID" value="NSJ85406.1"/>
    <property type="molecule type" value="Genomic_DNA"/>
</dbReference>
<evidence type="ECO:0000313" key="2">
    <source>
        <dbReference type="Proteomes" id="UP000822142"/>
    </source>
</evidence>
<accession>A0ABX2I4Q3</accession>
<evidence type="ECO:0000313" key="1">
    <source>
        <dbReference type="EMBL" id="NSJ85406.1"/>
    </source>
</evidence>
<comment type="caution">
    <text evidence="1">The sequence shown here is derived from an EMBL/GenBank/DDBJ whole genome shotgun (WGS) entry which is preliminary data.</text>
</comment>
<protein>
    <submittedName>
        <fullName evidence="1">Uncharacterized protein</fullName>
    </submittedName>
</protein>
<dbReference type="Proteomes" id="UP000822142">
    <property type="component" value="Unassembled WGS sequence"/>
</dbReference>
<name>A0ABX2I4Q3_BLAHA</name>
<reference evidence="1 2" key="1">
    <citation type="journal article" date="2020" name="Cell Host Microbe">
        <title>Functional and Genomic Variation between Human-Derived Isolates of Lachnospiraceae Reveals Inter- and Intra-Species Diversity.</title>
        <authorList>
            <person name="Sorbara M.T."/>
            <person name="Littmann E.R."/>
            <person name="Fontana E."/>
            <person name="Moody T.U."/>
            <person name="Kohout C.E."/>
            <person name="Gjonbalaj M."/>
            <person name="Eaton V."/>
            <person name="Seok R."/>
            <person name="Leiner I.M."/>
            <person name="Pamer E.G."/>
        </authorList>
    </citation>
    <scope>NUCLEOTIDE SEQUENCE [LARGE SCALE GENOMIC DNA]</scope>
    <source>
        <strain evidence="1 2">MSK.15.26</strain>
    </source>
</reference>
<organism evidence="1 2">
    <name type="scientific">Blautia hansenii</name>
    <name type="common">Ruminococcus hansenii</name>
    <dbReference type="NCBI Taxonomy" id="1322"/>
    <lineage>
        <taxon>Bacteria</taxon>
        <taxon>Bacillati</taxon>
        <taxon>Bacillota</taxon>
        <taxon>Clostridia</taxon>
        <taxon>Lachnospirales</taxon>
        <taxon>Lachnospiraceae</taxon>
        <taxon>Blautia</taxon>
    </lineage>
</organism>